<gene>
    <name evidence="5" type="ORF">DICPUDRAFT_52340</name>
</gene>
<dbReference type="RefSeq" id="XP_003283482.1">
    <property type="nucleotide sequence ID" value="XM_003283434.1"/>
</dbReference>
<dbReference type="eggNOG" id="KOG4755">
    <property type="taxonomic scope" value="Eukaryota"/>
</dbReference>
<dbReference type="Pfam" id="PF01470">
    <property type="entry name" value="Peptidase_C15"/>
    <property type="match status" value="1"/>
</dbReference>
<dbReference type="KEGG" id="dpp:DICPUDRAFT_52340"/>
<dbReference type="STRING" id="5786.F0Z7W7"/>
<dbReference type="SUPFAM" id="SSF53182">
    <property type="entry name" value="Pyrrolidone carboxyl peptidase (pyroglutamate aminopeptidase)"/>
    <property type="match status" value="1"/>
</dbReference>
<dbReference type="OrthoDB" id="407146at2759"/>
<dbReference type="EMBL" id="GL870948">
    <property type="protein sequence ID" value="EGC39979.1"/>
    <property type="molecule type" value="Genomic_DNA"/>
</dbReference>
<dbReference type="AlphaFoldDB" id="F0Z7W7"/>
<proteinExistence type="inferred from homology"/>
<dbReference type="MEROPS" id="C15.A05"/>
<dbReference type="Gene3D" id="3.40.630.20">
    <property type="entry name" value="Peptidase C15, pyroglutamyl peptidase I-like"/>
    <property type="match status" value="1"/>
</dbReference>
<dbReference type="GeneID" id="10509387"/>
<dbReference type="PANTHER" id="PTHR23402:SF1">
    <property type="entry name" value="PYROGLUTAMYL-PEPTIDASE I"/>
    <property type="match status" value="1"/>
</dbReference>
<keyword evidence="4" id="KW-0788">Thiol protease</keyword>
<dbReference type="OMA" id="PGRFVCN"/>
<sequence length="215" mass="25015">MGSNLIKKKIILSGFGKFCGVEDNPSSHLVRDIENYINTLENKNELKFEIVKKDIIEVSAEATNHYLKTLENVNLNKDNNQNPFLLHLGVSSSELSNRLEMYGWNMADFRCKDERGWMPSKELIDQDDSNEKYETQLPILEFTNQLSSLNYKVKESDDPGRFLCNYIYFLSLKLSKQYKTDSLFLHIPEFKTIDKNSQLKFLVDLMNLIAVEKLK</sequence>
<dbReference type="GO" id="GO:0006508">
    <property type="term" value="P:proteolysis"/>
    <property type="evidence" value="ECO:0007669"/>
    <property type="project" value="UniProtKB-KW"/>
</dbReference>
<dbReference type="VEuPathDB" id="AmoebaDB:DICPUDRAFT_52340"/>
<dbReference type="InterPro" id="IPR036440">
    <property type="entry name" value="Peptidase_C15-like_sf"/>
</dbReference>
<evidence type="ECO:0008006" key="7">
    <source>
        <dbReference type="Google" id="ProtNLM"/>
    </source>
</evidence>
<evidence type="ECO:0000256" key="2">
    <source>
        <dbReference type="ARBA" id="ARBA00022670"/>
    </source>
</evidence>
<protein>
    <recommendedName>
        <fullName evidence="7">Pyrrolidone-carboxylate peptidase</fullName>
    </recommendedName>
</protein>
<keyword evidence="6" id="KW-1185">Reference proteome</keyword>
<dbReference type="FunCoup" id="F0Z7W7">
    <property type="interactions" value="5"/>
</dbReference>
<comment type="similarity">
    <text evidence="1">Belongs to the peptidase C15 family.</text>
</comment>
<name>F0Z7W7_DICPU</name>
<accession>F0Z7W7</accession>
<dbReference type="PANTHER" id="PTHR23402">
    <property type="entry name" value="PROTEASE FAMILY C15 PYROGLUTAMYL-PEPTIDASE I-RELATED"/>
    <property type="match status" value="1"/>
</dbReference>
<dbReference type="InParanoid" id="F0Z7W7"/>
<evidence type="ECO:0000256" key="1">
    <source>
        <dbReference type="ARBA" id="ARBA00006641"/>
    </source>
</evidence>
<keyword evidence="2" id="KW-0645">Protease</keyword>
<evidence type="ECO:0000256" key="3">
    <source>
        <dbReference type="ARBA" id="ARBA00022801"/>
    </source>
</evidence>
<dbReference type="GO" id="GO:0008234">
    <property type="term" value="F:cysteine-type peptidase activity"/>
    <property type="evidence" value="ECO:0007669"/>
    <property type="project" value="UniProtKB-KW"/>
</dbReference>
<keyword evidence="3" id="KW-0378">Hydrolase</keyword>
<evidence type="ECO:0000313" key="6">
    <source>
        <dbReference type="Proteomes" id="UP000001064"/>
    </source>
</evidence>
<dbReference type="InterPro" id="IPR016125">
    <property type="entry name" value="Peptidase_C15-like"/>
</dbReference>
<evidence type="ECO:0000313" key="5">
    <source>
        <dbReference type="EMBL" id="EGC39979.1"/>
    </source>
</evidence>
<organism evidence="5 6">
    <name type="scientific">Dictyostelium purpureum</name>
    <name type="common">Slime mold</name>
    <dbReference type="NCBI Taxonomy" id="5786"/>
    <lineage>
        <taxon>Eukaryota</taxon>
        <taxon>Amoebozoa</taxon>
        <taxon>Evosea</taxon>
        <taxon>Eumycetozoa</taxon>
        <taxon>Dictyostelia</taxon>
        <taxon>Dictyosteliales</taxon>
        <taxon>Dictyosteliaceae</taxon>
        <taxon>Dictyostelium</taxon>
    </lineage>
</organism>
<dbReference type="Proteomes" id="UP000001064">
    <property type="component" value="Unassembled WGS sequence"/>
</dbReference>
<reference evidence="6" key="1">
    <citation type="journal article" date="2011" name="Genome Biol.">
        <title>Comparative genomics of the social amoebae Dictyostelium discoideum and Dictyostelium purpureum.</title>
        <authorList>
            <consortium name="US DOE Joint Genome Institute (JGI-PGF)"/>
            <person name="Sucgang R."/>
            <person name="Kuo A."/>
            <person name="Tian X."/>
            <person name="Salerno W."/>
            <person name="Parikh A."/>
            <person name="Feasley C.L."/>
            <person name="Dalin E."/>
            <person name="Tu H."/>
            <person name="Huang E."/>
            <person name="Barry K."/>
            <person name="Lindquist E."/>
            <person name="Shapiro H."/>
            <person name="Bruce D."/>
            <person name="Schmutz J."/>
            <person name="Salamov A."/>
            <person name="Fey P."/>
            <person name="Gaudet P."/>
            <person name="Anjard C."/>
            <person name="Babu M.M."/>
            <person name="Basu S."/>
            <person name="Bushmanova Y."/>
            <person name="van der Wel H."/>
            <person name="Katoh-Kurasawa M."/>
            <person name="Dinh C."/>
            <person name="Coutinho P.M."/>
            <person name="Saito T."/>
            <person name="Elias M."/>
            <person name="Schaap P."/>
            <person name="Kay R.R."/>
            <person name="Henrissat B."/>
            <person name="Eichinger L."/>
            <person name="Rivero F."/>
            <person name="Putnam N.H."/>
            <person name="West C.M."/>
            <person name="Loomis W.F."/>
            <person name="Chisholm R.L."/>
            <person name="Shaulsky G."/>
            <person name="Strassmann J.E."/>
            <person name="Queller D.C."/>
            <person name="Kuspa A."/>
            <person name="Grigoriev I.V."/>
        </authorList>
    </citation>
    <scope>NUCLEOTIDE SEQUENCE [LARGE SCALE GENOMIC DNA]</scope>
    <source>
        <strain evidence="6">QSDP1</strain>
    </source>
</reference>
<dbReference type="FunFam" id="3.40.630.20:FF:000003">
    <property type="entry name" value="Pyrrolidone-carboxylate peptidase isoform A"/>
    <property type="match status" value="1"/>
</dbReference>
<evidence type="ECO:0000256" key="4">
    <source>
        <dbReference type="ARBA" id="ARBA00022807"/>
    </source>
</evidence>